<dbReference type="AlphaFoldDB" id="A0A5C1E580"/>
<dbReference type="CDD" id="cd01949">
    <property type="entry name" value="GGDEF"/>
    <property type="match status" value="1"/>
</dbReference>
<dbReference type="PANTHER" id="PTHR45138:SF9">
    <property type="entry name" value="DIGUANYLATE CYCLASE DGCM-RELATED"/>
    <property type="match status" value="1"/>
</dbReference>
<dbReference type="CDD" id="cd12914">
    <property type="entry name" value="PDC1_DGC_like"/>
    <property type="match status" value="1"/>
</dbReference>
<evidence type="ECO:0000256" key="3">
    <source>
        <dbReference type="SAM" id="Phobius"/>
    </source>
</evidence>
<evidence type="ECO:0000259" key="4">
    <source>
        <dbReference type="PROSITE" id="PS50887"/>
    </source>
</evidence>
<gene>
    <name evidence="5" type="ORF">OTERR_05960</name>
</gene>
<dbReference type="InterPro" id="IPR029787">
    <property type="entry name" value="Nucleotide_cyclase"/>
</dbReference>
<dbReference type="InterPro" id="IPR054327">
    <property type="entry name" value="His-kinase-like_sensor"/>
</dbReference>
<dbReference type="InterPro" id="IPR043128">
    <property type="entry name" value="Rev_trsase/Diguanyl_cyclase"/>
</dbReference>
<name>A0A5C1E580_9RHOO</name>
<keyword evidence="3" id="KW-0472">Membrane</keyword>
<dbReference type="NCBIfam" id="TIGR00254">
    <property type="entry name" value="GGDEF"/>
    <property type="match status" value="1"/>
</dbReference>
<accession>A0A5C1E580</accession>
<sequence>MPTSSSSSIQRNERRRLAEARAVRTVFVSTLLFLLGLWGLVAYWGLDSYRETQRHNEDALVRLNRVTQAQTDALFKMAEVFMAVADRWLAARPGIDPRTDADFIALVEGFRQRSNGVIDIRLIDAQGGLFFVPSRGTLPVRDVSDRDYFRQSMAGEPGKMVIADPVVSRLNGHWIIPLAWRLSTPASGVTVLFASIEHDALAQLYEAARMPEGGSIALVRRDGTLLVRAPFNEQVIGKNFSGNYTFTTLLPKAPSGFAMIAASGVDGQRRLMAYSTLPDYPLVLAVTSEFHASLAPWRRHLEVVVGLALILSFGALFFAWRLARSLAVLARHHAELQRLATTDILTGCANRGRFLDLLGSEFARAKRYGQPLAVLVADLDYFKRINDTHGHAAGDAALVAFARVVRSSLRSIDVLSRFGGEEFAILLPNTDQEAALQVAERVRALVDGIVITLPGANLGFTASLGVAALTPADADIDALLARADRALYAAKADGRNCVRAG</sequence>
<dbReference type="Gene3D" id="3.30.450.20">
    <property type="entry name" value="PAS domain"/>
    <property type="match status" value="2"/>
</dbReference>
<dbReference type="GO" id="GO:0043709">
    <property type="term" value="P:cell adhesion involved in single-species biofilm formation"/>
    <property type="evidence" value="ECO:0007669"/>
    <property type="project" value="TreeGrafter"/>
</dbReference>
<feature type="transmembrane region" description="Helical" evidence="3">
    <location>
        <begin position="21"/>
        <end position="46"/>
    </location>
</feature>
<organism evidence="5 6">
    <name type="scientific">Oryzomicrobium terrae</name>
    <dbReference type="NCBI Taxonomy" id="1735038"/>
    <lineage>
        <taxon>Bacteria</taxon>
        <taxon>Pseudomonadati</taxon>
        <taxon>Pseudomonadota</taxon>
        <taxon>Betaproteobacteria</taxon>
        <taxon>Rhodocyclales</taxon>
        <taxon>Rhodocyclaceae</taxon>
        <taxon>Oryzomicrobium</taxon>
    </lineage>
</organism>
<proteinExistence type="predicted"/>
<evidence type="ECO:0000313" key="5">
    <source>
        <dbReference type="EMBL" id="QEL64072.1"/>
    </source>
</evidence>
<keyword evidence="3" id="KW-1133">Transmembrane helix</keyword>
<evidence type="ECO:0000256" key="1">
    <source>
        <dbReference type="ARBA" id="ARBA00012528"/>
    </source>
</evidence>
<dbReference type="FunFam" id="3.30.70.270:FF:000001">
    <property type="entry name" value="Diguanylate cyclase domain protein"/>
    <property type="match status" value="1"/>
</dbReference>
<protein>
    <recommendedName>
        <fullName evidence="1">diguanylate cyclase</fullName>
        <ecNumber evidence="1">2.7.7.65</ecNumber>
    </recommendedName>
</protein>
<evidence type="ECO:0000256" key="2">
    <source>
        <dbReference type="ARBA" id="ARBA00034247"/>
    </source>
</evidence>
<reference evidence="5 6" key="1">
    <citation type="submission" date="2017-07" db="EMBL/GenBank/DDBJ databases">
        <title>Complete genome sequence of Oryzomicrobium terrae TPP412.</title>
        <authorList>
            <person name="Chiu L.-W."/>
            <person name="Lo K.-J."/>
            <person name="Tsai Y.-M."/>
            <person name="Lin S.-S."/>
            <person name="Kuo C.-H."/>
            <person name="Liu C.-T."/>
        </authorList>
    </citation>
    <scope>NUCLEOTIDE SEQUENCE [LARGE SCALE GENOMIC DNA]</scope>
    <source>
        <strain evidence="5 6">TPP412</strain>
    </source>
</reference>
<dbReference type="KEGG" id="otr:OTERR_05960"/>
<dbReference type="InterPro" id="IPR050469">
    <property type="entry name" value="Diguanylate_Cyclase"/>
</dbReference>
<dbReference type="EMBL" id="CP022579">
    <property type="protein sequence ID" value="QEL64072.1"/>
    <property type="molecule type" value="Genomic_DNA"/>
</dbReference>
<feature type="domain" description="GGDEF" evidence="4">
    <location>
        <begin position="370"/>
        <end position="501"/>
    </location>
</feature>
<dbReference type="Pfam" id="PF22588">
    <property type="entry name" value="dCache_1_like"/>
    <property type="match status" value="1"/>
</dbReference>
<dbReference type="CDD" id="cd12915">
    <property type="entry name" value="PDC2_DGC_like"/>
    <property type="match status" value="1"/>
</dbReference>
<dbReference type="SUPFAM" id="SSF55073">
    <property type="entry name" value="Nucleotide cyclase"/>
    <property type="match status" value="1"/>
</dbReference>
<dbReference type="GO" id="GO:1902201">
    <property type="term" value="P:negative regulation of bacterial-type flagellum-dependent cell motility"/>
    <property type="evidence" value="ECO:0007669"/>
    <property type="project" value="TreeGrafter"/>
</dbReference>
<dbReference type="GO" id="GO:0052621">
    <property type="term" value="F:diguanylate cyclase activity"/>
    <property type="evidence" value="ECO:0007669"/>
    <property type="project" value="UniProtKB-EC"/>
</dbReference>
<dbReference type="InterPro" id="IPR000160">
    <property type="entry name" value="GGDEF_dom"/>
</dbReference>
<comment type="catalytic activity">
    <reaction evidence="2">
        <text>2 GTP = 3',3'-c-di-GMP + 2 diphosphate</text>
        <dbReference type="Rhea" id="RHEA:24898"/>
        <dbReference type="ChEBI" id="CHEBI:33019"/>
        <dbReference type="ChEBI" id="CHEBI:37565"/>
        <dbReference type="ChEBI" id="CHEBI:58805"/>
        <dbReference type="EC" id="2.7.7.65"/>
    </reaction>
</comment>
<dbReference type="RefSeq" id="WP_054621038.1">
    <property type="nucleotide sequence ID" value="NZ_CP022579.1"/>
</dbReference>
<keyword evidence="3" id="KW-0812">Transmembrane</keyword>
<dbReference type="PROSITE" id="PS50887">
    <property type="entry name" value="GGDEF"/>
    <property type="match status" value="1"/>
</dbReference>
<keyword evidence="6" id="KW-1185">Reference proteome</keyword>
<feature type="transmembrane region" description="Helical" evidence="3">
    <location>
        <begin position="303"/>
        <end position="323"/>
    </location>
</feature>
<dbReference type="EC" id="2.7.7.65" evidence="1"/>
<dbReference type="Gene3D" id="3.30.70.270">
    <property type="match status" value="1"/>
</dbReference>
<evidence type="ECO:0000313" key="6">
    <source>
        <dbReference type="Proteomes" id="UP000323671"/>
    </source>
</evidence>
<dbReference type="Pfam" id="PF00990">
    <property type="entry name" value="GGDEF"/>
    <property type="match status" value="1"/>
</dbReference>
<dbReference type="SMART" id="SM00267">
    <property type="entry name" value="GGDEF"/>
    <property type="match status" value="1"/>
</dbReference>
<dbReference type="PANTHER" id="PTHR45138">
    <property type="entry name" value="REGULATORY COMPONENTS OF SENSORY TRANSDUCTION SYSTEM"/>
    <property type="match status" value="1"/>
</dbReference>
<dbReference type="GO" id="GO:0005886">
    <property type="term" value="C:plasma membrane"/>
    <property type="evidence" value="ECO:0007669"/>
    <property type="project" value="TreeGrafter"/>
</dbReference>
<dbReference type="Proteomes" id="UP000323671">
    <property type="component" value="Chromosome"/>
</dbReference>